<gene>
    <name evidence="6" type="ORF">CYJ10_01110</name>
</gene>
<comment type="subcellular location">
    <subcellularLocation>
        <location evidence="1">Membrane</location>
        <topology evidence="1">Multi-pass membrane protein</topology>
    </subcellularLocation>
</comment>
<dbReference type="EMBL" id="PJRP01000001">
    <property type="protein sequence ID" value="PLQ01937.1"/>
    <property type="molecule type" value="Genomic_DNA"/>
</dbReference>
<feature type="transmembrane region" description="Helical" evidence="5">
    <location>
        <begin position="132"/>
        <end position="150"/>
    </location>
</feature>
<dbReference type="PANTHER" id="PTHR43847:SF1">
    <property type="entry name" value="BLL3993 PROTEIN"/>
    <property type="match status" value="1"/>
</dbReference>
<feature type="transmembrane region" description="Helical" evidence="5">
    <location>
        <begin position="41"/>
        <end position="59"/>
    </location>
</feature>
<keyword evidence="6" id="KW-0808">Transferase</keyword>
<protein>
    <submittedName>
        <fullName evidence="6">Isoprenylcysteine carboxyl methyltransferase</fullName>
    </submittedName>
</protein>
<dbReference type="Proteomes" id="UP000234341">
    <property type="component" value="Unassembled WGS sequence"/>
</dbReference>
<evidence type="ECO:0000256" key="4">
    <source>
        <dbReference type="ARBA" id="ARBA00023136"/>
    </source>
</evidence>
<evidence type="ECO:0000256" key="3">
    <source>
        <dbReference type="ARBA" id="ARBA00022989"/>
    </source>
</evidence>
<dbReference type="InterPro" id="IPR007269">
    <property type="entry name" value="ICMT_MeTrfase"/>
</dbReference>
<keyword evidence="4 5" id="KW-0472">Membrane</keyword>
<evidence type="ECO:0000313" key="7">
    <source>
        <dbReference type="Proteomes" id="UP000234341"/>
    </source>
</evidence>
<proteinExistence type="predicted"/>
<dbReference type="OrthoDB" id="5293276at2"/>
<keyword evidence="3 5" id="KW-1133">Transmembrane helix</keyword>
<accession>A0A2N5CIC5</accession>
<evidence type="ECO:0000256" key="1">
    <source>
        <dbReference type="ARBA" id="ARBA00004141"/>
    </source>
</evidence>
<keyword evidence="2 5" id="KW-0812">Transmembrane</keyword>
<dbReference type="GO" id="GO:0016020">
    <property type="term" value="C:membrane"/>
    <property type="evidence" value="ECO:0007669"/>
    <property type="project" value="UniProtKB-SubCell"/>
</dbReference>
<dbReference type="PANTHER" id="PTHR43847">
    <property type="entry name" value="BLL3993 PROTEIN"/>
    <property type="match status" value="1"/>
</dbReference>
<reference evidence="6 7" key="1">
    <citation type="submission" date="2017-12" db="EMBL/GenBank/DDBJ databases">
        <title>Genome sequence of the active heterotrophic nitrifier-denitrifier, Cupriavidus pauculus UM1.</title>
        <authorList>
            <person name="Putonti C."/>
            <person name="Castignetti D."/>
        </authorList>
    </citation>
    <scope>NUCLEOTIDE SEQUENCE [LARGE SCALE GENOMIC DNA]</scope>
    <source>
        <strain evidence="6 7">UM1</strain>
    </source>
</reference>
<dbReference type="Pfam" id="PF04140">
    <property type="entry name" value="ICMT"/>
    <property type="match status" value="1"/>
</dbReference>
<dbReference type="InterPro" id="IPR052527">
    <property type="entry name" value="Metal_cation-efflux_comp"/>
</dbReference>
<feature type="transmembrane region" description="Helical" evidence="5">
    <location>
        <begin position="71"/>
        <end position="90"/>
    </location>
</feature>
<dbReference type="AlphaFoldDB" id="A0A2N5CIC5"/>
<evidence type="ECO:0000256" key="2">
    <source>
        <dbReference type="ARBA" id="ARBA00022692"/>
    </source>
</evidence>
<evidence type="ECO:0000313" key="6">
    <source>
        <dbReference type="EMBL" id="PLQ01937.1"/>
    </source>
</evidence>
<sequence>MRPTPGLTFFTLAGSLAYLALPIVGWGGVDAYFANPARTTAAVATMAMAVIAIFSGGNLSKGDREDRGNRWVLVAFGVLGLLAGYVPALTDRLDFWTIGDETVRWIGDALFITGGMLRLWPVFVLGNRFSGLVAIQPGHTLVTTGVYAVIRNPSYLGLVVSSLGWVLVFRSLLGVLLTALTLWPLIARIRAEEALLRKQFGDEYERYCARTWRMVPGVY</sequence>
<dbReference type="Gene3D" id="1.20.120.1630">
    <property type="match status" value="1"/>
</dbReference>
<dbReference type="GO" id="GO:0032259">
    <property type="term" value="P:methylation"/>
    <property type="evidence" value="ECO:0007669"/>
    <property type="project" value="UniProtKB-KW"/>
</dbReference>
<dbReference type="GO" id="GO:0004671">
    <property type="term" value="F:protein C-terminal S-isoprenylcysteine carboxyl O-methyltransferase activity"/>
    <property type="evidence" value="ECO:0007669"/>
    <property type="project" value="InterPro"/>
</dbReference>
<dbReference type="RefSeq" id="WP_101679740.1">
    <property type="nucleotide sequence ID" value="NZ_PJRP01000001.1"/>
</dbReference>
<comment type="caution">
    <text evidence="6">The sequence shown here is derived from an EMBL/GenBank/DDBJ whole genome shotgun (WGS) entry which is preliminary data.</text>
</comment>
<feature type="transmembrane region" description="Helical" evidence="5">
    <location>
        <begin position="102"/>
        <end position="120"/>
    </location>
</feature>
<feature type="transmembrane region" description="Helical" evidence="5">
    <location>
        <begin position="162"/>
        <end position="187"/>
    </location>
</feature>
<evidence type="ECO:0000256" key="5">
    <source>
        <dbReference type="SAM" id="Phobius"/>
    </source>
</evidence>
<name>A0A2N5CIC5_9BURK</name>
<organism evidence="6 7">
    <name type="scientific">Cupriavidus pauculus</name>
    <dbReference type="NCBI Taxonomy" id="82633"/>
    <lineage>
        <taxon>Bacteria</taxon>
        <taxon>Pseudomonadati</taxon>
        <taxon>Pseudomonadota</taxon>
        <taxon>Betaproteobacteria</taxon>
        <taxon>Burkholderiales</taxon>
        <taxon>Burkholderiaceae</taxon>
        <taxon>Cupriavidus</taxon>
    </lineage>
</organism>
<keyword evidence="6" id="KW-0489">Methyltransferase</keyword>
<feature type="transmembrane region" description="Helical" evidence="5">
    <location>
        <begin position="7"/>
        <end position="29"/>
    </location>
</feature>